<dbReference type="AlphaFoldDB" id="A0A8U0HYQ1"/>
<dbReference type="GeneID" id="72185207"/>
<reference evidence="2 3" key="1">
    <citation type="submission" date="2022-04" db="EMBL/GenBank/DDBJ databases">
        <title>Diverse halophilic archaea isolated from saline environments.</title>
        <authorList>
            <person name="Cui H.-L."/>
        </authorList>
    </citation>
    <scope>NUCLEOTIDE SEQUENCE [LARGE SCALE GENOMIC DNA]</scope>
    <source>
        <strain evidence="2 3">XZYJT49</strain>
    </source>
</reference>
<evidence type="ECO:0000313" key="3">
    <source>
        <dbReference type="Proteomes" id="UP000830729"/>
    </source>
</evidence>
<dbReference type="EMBL" id="CP096659">
    <property type="protein sequence ID" value="UPV76057.1"/>
    <property type="molecule type" value="Genomic_DNA"/>
</dbReference>
<evidence type="ECO:0000313" key="2">
    <source>
        <dbReference type="EMBL" id="UPV76057.1"/>
    </source>
</evidence>
<dbReference type="KEGG" id="halx:M0R89_08370"/>
<dbReference type="InterPro" id="IPR047792">
    <property type="entry name" value="Hvo_1808-like"/>
</dbReference>
<protein>
    <submittedName>
        <fullName evidence="2">Hvo_1808 family surface protein</fullName>
    </submittedName>
</protein>
<organism evidence="2 3">
    <name type="scientific">Halorussus limi</name>
    <dbReference type="NCBI Taxonomy" id="2938695"/>
    <lineage>
        <taxon>Archaea</taxon>
        <taxon>Methanobacteriati</taxon>
        <taxon>Methanobacteriota</taxon>
        <taxon>Stenosarchaea group</taxon>
        <taxon>Halobacteria</taxon>
        <taxon>Halobacteriales</taxon>
        <taxon>Haladaptataceae</taxon>
        <taxon>Halorussus</taxon>
    </lineage>
</organism>
<evidence type="ECO:0000256" key="1">
    <source>
        <dbReference type="SAM" id="MobiDB-lite"/>
    </source>
</evidence>
<name>A0A8U0HYQ1_9EURY</name>
<gene>
    <name evidence="2" type="ORF">M0R89_08370</name>
</gene>
<dbReference type="RefSeq" id="WP_248652094.1">
    <property type="nucleotide sequence ID" value="NZ_CP096659.1"/>
</dbReference>
<dbReference type="NCBIfam" id="NF038145">
    <property type="entry name" value="Hvo_1808_fam"/>
    <property type="match status" value="1"/>
</dbReference>
<dbReference type="Proteomes" id="UP000830729">
    <property type="component" value="Chromosome"/>
</dbReference>
<sequence>MRTKIAIAVVLMLVVAGCSQAPGAGTTTDTTGAPTTQPGSDTQTVRQDAVVKPDDPESDVLGWEAGLWYNETVDVTPDDGLNETELNKTVARSMARVERIRQLEFDQQVPVEIMTREEFRSNQSNGATPADRRVFDNAKYESLFMINESADSIAVQNRNSGSSVGGYYSPSKDSIVVIADSGSTDAPKLPELTLAHELTHALQDQQFGLGGLNQSTRELHNAKDGLIEGSANYVQHRYSQRCKSTWNGTCLTPSSSSGSGGGIANMGAYLIKFQPYSDGPAFVRGVKKKGGWEAVNDLYNNTPESTEQIIHPEKYGTDSPAEFSIENRTSGGWERVTLENRPSYGSVGEAGIFSMFMYPFYDSNQQTQIIPARDFFNRKKGSSQLRAVDPLNYNSTYSAGWDGDKLAVFTNDRAKANETGYVWKSVWDSEQDASEFLTGYRKVLKYNGAKKVDGRANTWRIPDGNGFSDAFYVKRTGDTVVVVNAPSVSELSNVRKGAAPAA</sequence>
<accession>A0A8U0HYQ1</accession>
<feature type="region of interest" description="Disordered" evidence="1">
    <location>
        <begin position="21"/>
        <end position="56"/>
    </location>
</feature>
<keyword evidence="3" id="KW-1185">Reference proteome</keyword>
<feature type="compositionally biased region" description="Low complexity" evidence="1">
    <location>
        <begin position="21"/>
        <end position="39"/>
    </location>
</feature>
<proteinExistence type="predicted"/>
<dbReference type="PROSITE" id="PS51257">
    <property type="entry name" value="PROKAR_LIPOPROTEIN"/>
    <property type="match status" value="1"/>
</dbReference>